<dbReference type="AlphaFoldDB" id="A0ABD3I6C5"/>
<dbReference type="InterPro" id="IPR036412">
    <property type="entry name" value="HAD-like_sf"/>
</dbReference>
<dbReference type="InterPro" id="IPR023214">
    <property type="entry name" value="HAD_sf"/>
</dbReference>
<proteinExistence type="predicted"/>
<dbReference type="SMART" id="SM00577">
    <property type="entry name" value="CPDc"/>
    <property type="match status" value="1"/>
</dbReference>
<evidence type="ECO:0000313" key="3">
    <source>
        <dbReference type="EMBL" id="KAL3697990.1"/>
    </source>
</evidence>
<keyword evidence="4" id="KW-1185">Reference proteome</keyword>
<evidence type="ECO:0000259" key="2">
    <source>
        <dbReference type="PROSITE" id="PS50969"/>
    </source>
</evidence>
<dbReference type="Gene3D" id="3.40.50.1000">
    <property type="entry name" value="HAD superfamily/HAD-like"/>
    <property type="match status" value="1"/>
</dbReference>
<organism evidence="3 4">
    <name type="scientific">Riccia sorocarpa</name>
    <dbReference type="NCBI Taxonomy" id="122646"/>
    <lineage>
        <taxon>Eukaryota</taxon>
        <taxon>Viridiplantae</taxon>
        <taxon>Streptophyta</taxon>
        <taxon>Embryophyta</taxon>
        <taxon>Marchantiophyta</taxon>
        <taxon>Marchantiopsida</taxon>
        <taxon>Marchantiidae</taxon>
        <taxon>Marchantiales</taxon>
        <taxon>Ricciaceae</taxon>
        <taxon>Riccia</taxon>
    </lineage>
</organism>
<sequence>MIMNFSSEGDIVLDFFSGGVFTREALLQGRDVVYFANSSFESEFITKYSKALCKFSKRISDWFVQFGQGKKPTASTPVAATVGNYHASSSDVNVASVVVDDQITSDACQRLGTEAQLEYEVESEAEDEGHEAPEGPKELYDSGVADSENVAEDLQQLPPPSPNQQSGLDLQATSRHDSVSVPPPDAIELIGGDEQGLGEVPAVTPPPPPPFLSPVANIVSGELPTVDPPAVATMGTCELPAVNPPAVASMETGELPAVNPPAVEIMGQTTVAEDDKPQSQTGDVQLLASGSGPLASAHLSLPSVQACQQVSKPTIRPEDLLPKKLLVLDIDGLLLYAEGVLDRSLRTGGGDRVGYSMVRRRRGVETLMTRCLHMFEVGFWSCCDKNTQLDYLMYLFPAELREKFLFVWYRSKALDTKKTWKRSGGQFQLLLKPLKTIWESMPAFIARNTLLVDVNPYRGAANPEATGVFPSPYTGSTSDMYLTTVLLPYLENLSQAFDVREYVRDHSLQGALRPLMFRSSSSGLAGLLYNYSKQAIETYVPEPLNRRKKATATELEILKHLPNVTELEDRDCVAWARLLGLPWNQQLQYDFTTIRLSDEKGPTVPMKLSVKLGREFLLEIARLHL</sequence>
<feature type="domain" description="FCP1 homology" evidence="2">
    <location>
        <begin position="319"/>
        <end position="493"/>
    </location>
</feature>
<dbReference type="PROSITE" id="PS50969">
    <property type="entry name" value="FCP1"/>
    <property type="match status" value="1"/>
</dbReference>
<protein>
    <recommendedName>
        <fullName evidence="2">FCP1 homology domain-containing protein</fullName>
    </recommendedName>
</protein>
<feature type="region of interest" description="Disordered" evidence="1">
    <location>
        <begin position="121"/>
        <end position="183"/>
    </location>
</feature>
<feature type="compositionally biased region" description="Basic and acidic residues" evidence="1">
    <location>
        <begin position="130"/>
        <end position="140"/>
    </location>
</feature>
<dbReference type="Pfam" id="PF03031">
    <property type="entry name" value="NIF"/>
    <property type="match status" value="1"/>
</dbReference>
<comment type="caution">
    <text evidence="3">The sequence shown here is derived from an EMBL/GenBank/DDBJ whole genome shotgun (WGS) entry which is preliminary data.</text>
</comment>
<accession>A0ABD3I6C5</accession>
<dbReference type="SUPFAM" id="SSF56784">
    <property type="entry name" value="HAD-like"/>
    <property type="match status" value="1"/>
</dbReference>
<reference evidence="3 4" key="1">
    <citation type="submission" date="2024-09" db="EMBL/GenBank/DDBJ databases">
        <title>Chromosome-scale assembly of Riccia sorocarpa.</title>
        <authorList>
            <person name="Paukszto L."/>
        </authorList>
    </citation>
    <scope>NUCLEOTIDE SEQUENCE [LARGE SCALE GENOMIC DNA]</scope>
    <source>
        <strain evidence="3">LP-2024</strain>
        <tissue evidence="3">Aerial parts of the thallus</tissue>
    </source>
</reference>
<dbReference type="Proteomes" id="UP001633002">
    <property type="component" value="Unassembled WGS sequence"/>
</dbReference>
<dbReference type="PANTHER" id="PTHR12210">
    <property type="entry name" value="DULLARD PROTEIN PHOSPHATASE"/>
    <property type="match status" value="1"/>
</dbReference>
<dbReference type="InterPro" id="IPR004274">
    <property type="entry name" value="FCP1_dom"/>
</dbReference>
<evidence type="ECO:0000256" key="1">
    <source>
        <dbReference type="SAM" id="MobiDB-lite"/>
    </source>
</evidence>
<gene>
    <name evidence="3" type="ORF">R1sor_012066</name>
</gene>
<name>A0ABD3I6C5_9MARC</name>
<dbReference type="InterPro" id="IPR050365">
    <property type="entry name" value="TIM50"/>
</dbReference>
<evidence type="ECO:0000313" key="4">
    <source>
        <dbReference type="Proteomes" id="UP001633002"/>
    </source>
</evidence>
<dbReference type="EMBL" id="JBJQOH010000002">
    <property type="protein sequence ID" value="KAL3697990.1"/>
    <property type="molecule type" value="Genomic_DNA"/>
</dbReference>